<comment type="subcellular location">
    <subcellularLocation>
        <location evidence="2">Cell membrane</location>
        <topology evidence="2">Lipid-anchor</topology>
        <topology evidence="2">GPI-anchor</topology>
    </subcellularLocation>
</comment>
<keyword evidence="3" id="KW-1003">Cell membrane</keyword>
<evidence type="ECO:0000256" key="8">
    <source>
        <dbReference type="ARBA" id="ARBA00023288"/>
    </source>
</evidence>
<evidence type="ECO:0000256" key="4">
    <source>
        <dbReference type="ARBA" id="ARBA00022622"/>
    </source>
</evidence>
<evidence type="ECO:0000256" key="5">
    <source>
        <dbReference type="ARBA" id="ARBA00022729"/>
    </source>
</evidence>
<sequence length="472" mass="52677">MFCSPQGSLGKLPSCFKARELTMIRRTGFPLAAYSACVALALGALGTAGTKPDNEEEFKVLCRVLRVAEGTPAPVPDNSSIELKAVQQVKLLARYTDVNEEQYDLVVRQSKQDFSKEKLSAEDEDFLKYTVGRRIAHEKIVIIVRKMERIYERIREKIEKATKARENAVKLLAHSIYGNTVDYLPAEKNITKLLSHIDKGSIFNDPEKVVTLDGNYYAAASCGAIVHEAGRTLINDFYCLCVGIVKKNSPCHTDIGGALDNCNKCCSEVGEREKGGSEKCISGNWTWLNDGDNAKKDLSDGWPMLRSKCPHETENLSLTAEAIRVALEDFRRMLGKQYSDSDGDFPTTMTVKNFVLGKMMKISYIMYPQDEGGCVGDENQTCVNYWSALVKGNGIEWENNLIKAMNEVETFTTEVEQAENLSVVLFDLKKEAERVYGKEIIGNVSWEFDGVTPALRVRDLIAYTTIACFLLL</sequence>
<accession>G0UVM8</accession>
<dbReference type="GO" id="GO:0005886">
    <property type="term" value="C:plasma membrane"/>
    <property type="evidence" value="ECO:0007669"/>
    <property type="project" value="UniProtKB-SubCell"/>
</dbReference>
<gene>
    <name evidence="11" type="ORF">TCIL3000_10_2030</name>
</gene>
<evidence type="ECO:0000259" key="10">
    <source>
        <dbReference type="Pfam" id="PF13206"/>
    </source>
</evidence>
<name>G0UVM8_TRYCI</name>
<comment type="function">
    <text evidence="1">VSG forms a coat on the surface of the parasite. The trypanosome evades the immune response of the host by expressing a series of antigenically distinct VSGs from an estimated 1000 VSG genes.</text>
</comment>
<keyword evidence="5" id="KW-0732">Signal</keyword>
<keyword evidence="4" id="KW-0336">GPI-anchor</keyword>
<evidence type="ECO:0000256" key="6">
    <source>
        <dbReference type="ARBA" id="ARBA00023136"/>
    </source>
</evidence>
<evidence type="ECO:0000256" key="1">
    <source>
        <dbReference type="ARBA" id="ARBA00002523"/>
    </source>
</evidence>
<protein>
    <submittedName>
        <fullName evidence="11">Uncharacterized protein TCIL3000_10_2030</fullName>
    </submittedName>
</protein>
<evidence type="ECO:0000256" key="7">
    <source>
        <dbReference type="ARBA" id="ARBA00023180"/>
    </source>
</evidence>
<proteinExistence type="predicted"/>
<organism evidence="11">
    <name type="scientific">Trypanosoma congolense (strain IL3000)</name>
    <dbReference type="NCBI Taxonomy" id="1068625"/>
    <lineage>
        <taxon>Eukaryota</taxon>
        <taxon>Discoba</taxon>
        <taxon>Euglenozoa</taxon>
        <taxon>Kinetoplastea</taxon>
        <taxon>Metakinetoplastina</taxon>
        <taxon>Trypanosomatida</taxon>
        <taxon>Trypanosomatidae</taxon>
        <taxon>Trypanosoma</taxon>
        <taxon>Nannomonas</taxon>
    </lineage>
</organism>
<evidence type="ECO:0000256" key="3">
    <source>
        <dbReference type="ARBA" id="ARBA00022475"/>
    </source>
</evidence>
<feature type="domain" description="Trypanosome variant surface glycoprotein B-type N-terminal" evidence="10">
    <location>
        <begin position="127"/>
        <end position="421"/>
    </location>
</feature>
<dbReference type="GO" id="GO:0098552">
    <property type="term" value="C:side of membrane"/>
    <property type="evidence" value="ECO:0007669"/>
    <property type="project" value="UniProtKB-KW"/>
</dbReference>
<reference evidence="11" key="1">
    <citation type="journal article" date="2012" name="Proc. Natl. Acad. Sci. U.S.A.">
        <title>Antigenic diversity is generated by distinct evolutionary mechanisms in African trypanosome species.</title>
        <authorList>
            <person name="Jackson A.P."/>
            <person name="Berry A."/>
            <person name="Aslett M."/>
            <person name="Allison H.C."/>
            <person name="Burton P."/>
            <person name="Vavrova-Anderson J."/>
            <person name="Brown R."/>
            <person name="Browne H."/>
            <person name="Corton N."/>
            <person name="Hauser H."/>
            <person name="Gamble J."/>
            <person name="Gilderthorp R."/>
            <person name="Marcello L."/>
            <person name="McQuillan J."/>
            <person name="Otto T.D."/>
            <person name="Quail M.A."/>
            <person name="Sanders M.J."/>
            <person name="van Tonder A."/>
            <person name="Ginger M.L."/>
            <person name="Field M.C."/>
            <person name="Barry J.D."/>
            <person name="Hertz-Fowler C."/>
            <person name="Berriman M."/>
        </authorList>
    </citation>
    <scope>NUCLEOTIDE SEQUENCE</scope>
    <source>
        <strain evidence="11">IL3000</strain>
    </source>
</reference>
<dbReference type="VEuPathDB" id="TriTrypDB:TcIL3000_10_2030"/>
<dbReference type="AlphaFoldDB" id="G0UVM8"/>
<evidence type="ECO:0000313" key="11">
    <source>
        <dbReference type="EMBL" id="CCC93444.1"/>
    </source>
</evidence>
<keyword evidence="7" id="KW-0325">Glycoprotein</keyword>
<dbReference type="Pfam" id="PF13206">
    <property type="entry name" value="VSG_B"/>
    <property type="match status" value="1"/>
</dbReference>
<dbReference type="InterPro" id="IPR025932">
    <property type="entry name" value="Trypano_VSG_B_N_dom"/>
</dbReference>
<keyword evidence="8" id="KW-0449">Lipoprotein</keyword>
<feature type="coiled-coil region" evidence="9">
    <location>
        <begin position="144"/>
        <end position="171"/>
    </location>
</feature>
<keyword evidence="6" id="KW-0472">Membrane</keyword>
<keyword evidence="9" id="KW-0175">Coiled coil</keyword>
<evidence type="ECO:0000256" key="2">
    <source>
        <dbReference type="ARBA" id="ARBA00004609"/>
    </source>
</evidence>
<dbReference type="EMBL" id="HE575323">
    <property type="protein sequence ID" value="CCC93444.1"/>
    <property type="molecule type" value="Genomic_DNA"/>
</dbReference>
<evidence type="ECO:0000256" key="9">
    <source>
        <dbReference type="SAM" id="Coils"/>
    </source>
</evidence>